<keyword evidence="12" id="KW-1185">Reference proteome</keyword>
<dbReference type="NCBIfam" id="TIGR02009">
    <property type="entry name" value="PGMB-YQAB-SF"/>
    <property type="match status" value="1"/>
</dbReference>
<dbReference type="Proteomes" id="UP000243342">
    <property type="component" value="Unassembled WGS sequence"/>
</dbReference>
<keyword evidence="5" id="KW-0460">Magnesium</keyword>
<dbReference type="EMBL" id="MLCF01000085">
    <property type="protein sequence ID" value="OIV36588.1"/>
    <property type="molecule type" value="Genomic_DNA"/>
</dbReference>
<evidence type="ECO:0000313" key="12">
    <source>
        <dbReference type="Proteomes" id="UP000243342"/>
    </source>
</evidence>
<dbReference type="InterPro" id="IPR023198">
    <property type="entry name" value="PGP-like_dom2"/>
</dbReference>
<dbReference type="InterPro" id="IPR023214">
    <property type="entry name" value="HAD_sf"/>
</dbReference>
<dbReference type="SUPFAM" id="SSF56784">
    <property type="entry name" value="HAD-like"/>
    <property type="match status" value="1"/>
</dbReference>
<evidence type="ECO:0000256" key="10">
    <source>
        <dbReference type="ARBA" id="ARBA00044991"/>
    </source>
</evidence>
<keyword evidence="6" id="KW-0413">Isomerase</keyword>
<dbReference type="SFLD" id="SFLDG01129">
    <property type="entry name" value="C1.5:_HAD__Beta-PGM__Phosphata"/>
    <property type="match status" value="1"/>
</dbReference>
<organism evidence="11 12">
    <name type="scientific">Mangrovactinospora gilvigrisea</name>
    <dbReference type="NCBI Taxonomy" id="1428644"/>
    <lineage>
        <taxon>Bacteria</taxon>
        <taxon>Bacillati</taxon>
        <taxon>Actinomycetota</taxon>
        <taxon>Actinomycetes</taxon>
        <taxon>Kitasatosporales</taxon>
        <taxon>Streptomycetaceae</taxon>
        <taxon>Mangrovactinospora</taxon>
    </lineage>
</organism>
<keyword evidence="7" id="KW-0119">Carbohydrate metabolism</keyword>
<dbReference type="STRING" id="1428644.BIV57_15665"/>
<evidence type="ECO:0000256" key="1">
    <source>
        <dbReference type="ARBA" id="ARBA00001946"/>
    </source>
</evidence>
<dbReference type="GO" id="GO:0046872">
    <property type="term" value="F:metal ion binding"/>
    <property type="evidence" value="ECO:0007669"/>
    <property type="project" value="UniProtKB-KW"/>
</dbReference>
<dbReference type="GO" id="GO:0008801">
    <property type="term" value="F:beta-phosphoglucomutase activity"/>
    <property type="evidence" value="ECO:0007669"/>
    <property type="project" value="UniProtKB-EC"/>
</dbReference>
<accession>A0A1J7C4V6</accession>
<dbReference type="EC" id="5.4.2.6" evidence="9"/>
<dbReference type="InterPro" id="IPR036412">
    <property type="entry name" value="HAD-like_sf"/>
</dbReference>
<name>A0A1J7C4V6_9ACTN</name>
<dbReference type="OrthoDB" id="9797743at2"/>
<comment type="caution">
    <text evidence="11">The sequence shown here is derived from an EMBL/GenBank/DDBJ whole genome shotgun (WGS) entry which is preliminary data.</text>
</comment>
<dbReference type="SFLD" id="SFLDS00003">
    <property type="entry name" value="Haloacid_Dehalogenase"/>
    <property type="match status" value="1"/>
</dbReference>
<evidence type="ECO:0000256" key="2">
    <source>
        <dbReference type="ARBA" id="ARBA00006171"/>
    </source>
</evidence>
<evidence type="ECO:0000256" key="5">
    <source>
        <dbReference type="ARBA" id="ARBA00022842"/>
    </source>
</evidence>
<dbReference type="InterPro" id="IPR010976">
    <property type="entry name" value="B-phosphoglucomutase_hydrolase"/>
</dbReference>
<evidence type="ECO:0000313" key="11">
    <source>
        <dbReference type="EMBL" id="OIV36588.1"/>
    </source>
</evidence>
<dbReference type="NCBIfam" id="TIGR01509">
    <property type="entry name" value="HAD-SF-IA-v3"/>
    <property type="match status" value="1"/>
</dbReference>
<evidence type="ECO:0000256" key="8">
    <source>
        <dbReference type="ARBA" id="ARBA00044926"/>
    </source>
</evidence>
<dbReference type="AlphaFoldDB" id="A0A1J7C4V6"/>
<dbReference type="Pfam" id="PF00702">
    <property type="entry name" value="Hydrolase"/>
    <property type="match status" value="1"/>
</dbReference>
<dbReference type="Gene3D" id="1.10.150.240">
    <property type="entry name" value="Putative phosphatase, domain 2"/>
    <property type="match status" value="1"/>
</dbReference>
<evidence type="ECO:0000256" key="6">
    <source>
        <dbReference type="ARBA" id="ARBA00023235"/>
    </source>
</evidence>
<evidence type="ECO:0000256" key="7">
    <source>
        <dbReference type="ARBA" id="ARBA00023277"/>
    </source>
</evidence>
<dbReference type="Gene3D" id="3.40.50.1000">
    <property type="entry name" value="HAD superfamily/HAD-like"/>
    <property type="match status" value="1"/>
</dbReference>
<dbReference type="PANTHER" id="PTHR46193">
    <property type="entry name" value="6-PHOSPHOGLUCONATE PHOSPHATASE"/>
    <property type="match status" value="1"/>
</dbReference>
<evidence type="ECO:0000256" key="3">
    <source>
        <dbReference type="ARBA" id="ARBA00022553"/>
    </source>
</evidence>
<keyword evidence="3" id="KW-0597">Phosphoprotein</keyword>
<dbReference type="InterPro" id="IPR051600">
    <property type="entry name" value="Beta-PGM-like"/>
</dbReference>
<evidence type="ECO:0000256" key="4">
    <source>
        <dbReference type="ARBA" id="ARBA00022723"/>
    </source>
</evidence>
<evidence type="ECO:0000256" key="9">
    <source>
        <dbReference type="ARBA" id="ARBA00044968"/>
    </source>
</evidence>
<sequence length="247" mass="25616">MLGLPGGITACLFDLDGVLTSTAVLHREAWKETFDAFLRERAAQGGAPFAEFTDRDYAAYVDGRPRADGVRTFLASRHIDLPEGAPDDGPEQDTVNGVGNRKNEVVHHIIGTRGVQPYPGSVAYLNAVRDAGLDIAVVTSSANATMVLEAAGLTPYVQALVDGTVIARDGLHGKPAPDSFLAGATALGVEPKSAAVYEDALAGVQAGRDGGFGRVIGVNRADQAGELLVHGADVVVDDLADLLGETA</sequence>
<protein>
    <recommendedName>
        <fullName evidence="10">Beta-phosphoglucomutase</fullName>
        <ecNumber evidence="9">5.4.2.6</ecNumber>
    </recommendedName>
</protein>
<reference evidence="11 12" key="1">
    <citation type="submission" date="2016-10" db="EMBL/GenBank/DDBJ databases">
        <title>Genome sequence of Streptomyces gilvigriseus MUSC 26.</title>
        <authorList>
            <person name="Lee L.-H."/>
            <person name="Ser H.-L."/>
        </authorList>
    </citation>
    <scope>NUCLEOTIDE SEQUENCE [LARGE SCALE GENOMIC DNA]</scope>
    <source>
        <strain evidence="11 12">MUSC 26</strain>
    </source>
</reference>
<gene>
    <name evidence="11" type="ORF">BIV57_15665</name>
</gene>
<keyword evidence="4" id="KW-0479">Metal-binding</keyword>
<comment type="cofactor">
    <cofactor evidence="1">
        <name>Mg(2+)</name>
        <dbReference type="ChEBI" id="CHEBI:18420"/>
    </cofactor>
</comment>
<dbReference type="RefSeq" id="WP_071657487.1">
    <property type="nucleotide sequence ID" value="NZ_MLCF01000085.1"/>
</dbReference>
<comment type="catalytic activity">
    <reaction evidence="8">
        <text>beta-D-glucose 1-phosphate = beta-D-glucose 6-phosphate</text>
        <dbReference type="Rhea" id="RHEA:20113"/>
        <dbReference type="ChEBI" id="CHEBI:57684"/>
        <dbReference type="ChEBI" id="CHEBI:58247"/>
        <dbReference type="EC" id="5.4.2.6"/>
    </reaction>
</comment>
<dbReference type="InterPro" id="IPR006439">
    <property type="entry name" value="HAD-SF_hydro_IA"/>
</dbReference>
<comment type="similarity">
    <text evidence="2">Belongs to the HAD-like hydrolase superfamily. CbbY/CbbZ/Gph/YieH family.</text>
</comment>
<dbReference type="PANTHER" id="PTHR46193:SF18">
    <property type="entry name" value="HEXITOL PHOSPHATASE B"/>
    <property type="match status" value="1"/>
</dbReference>
<proteinExistence type="inferred from homology"/>